<keyword evidence="5 7" id="KW-1133">Transmembrane helix</keyword>
<evidence type="ECO:0000256" key="4">
    <source>
        <dbReference type="ARBA" id="ARBA00022692"/>
    </source>
</evidence>
<keyword evidence="4 7" id="KW-0812">Transmembrane</keyword>
<accession>A0A495XJV0</accession>
<feature type="domain" description="ABC transmembrane type-1" evidence="8">
    <location>
        <begin position="78"/>
        <end position="286"/>
    </location>
</feature>
<dbReference type="EMBL" id="RBXR01000001">
    <property type="protein sequence ID" value="RKT74232.1"/>
    <property type="molecule type" value="Genomic_DNA"/>
</dbReference>
<evidence type="ECO:0000256" key="5">
    <source>
        <dbReference type="ARBA" id="ARBA00022989"/>
    </source>
</evidence>
<proteinExistence type="inferred from homology"/>
<feature type="transmembrane region" description="Helical" evidence="7">
    <location>
        <begin position="212"/>
        <end position="232"/>
    </location>
</feature>
<dbReference type="Gene3D" id="1.10.3720.10">
    <property type="entry name" value="MetI-like"/>
    <property type="match status" value="1"/>
</dbReference>
<feature type="transmembrane region" description="Helical" evidence="7">
    <location>
        <begin position="112"/>
        <end position="132"/>
    </location>
</feature>
<evidence type="ECO:0000313" key="9">
    <source>
        <dbReference type="EMBL" id="RKT74232.1"/>
    </source>
</evidence>
<evidence type="ECO:0000256" key="3">
    <source>
        <dbReference type="ARBA" id="ARBA00022475"/>
    </source>
</evidence>
<sequence>MSVQKSHRGAATLLMAPFFALFLGTLVVPIGYAAYLSLFTERSSGLGFGGTETLFTGLGNYLHALGDPAFRAGFGVIAGYVLGYIPVMVGGALVLALLLDSTLARAKRFFQLTLYLPHAVPGIIAAIIWLYLYTPGLSPVVAALREGGLTWNFLSSDHALSSVINISLWEWVGYNVVIFYAALQAIPREVVEAASVDGAGELRTALSIKLPMIRAAVVMTVLFTVIGALQLFTEPMILNGANPAVNTTWTPNMYAYDAAFRRGDYGVAAASSILLALVAALLSFVVTRIGNRKGAA</sequence>
<name>A0A495XJV0_9PSEU</name>
<dbReference type="OrthoDB" id="3210259at2"/>
<keyword evidence="10" id="KW-1185">Reference proteome</keyword>
<organism evidence="9 10">
    <name type="scientific">Saccharothrix variisporea</name>
    <dbReference type="NCBI Taxonomy" id="543527"/>
    <lineage>
        <taxon>Bacteria</taxon>
        <taxon>Bacillati</taxon>
        <taxon>Actinomycetota</taxon>
        <taxon>Actinomycetes</taxon>
        <taxon>Pseudonocardiales</taxon>
        <taxon>Pseudonocardiaceae</taxon>
        <taxon>Saccharothrix</taxon>
    </lineage>
</organism>
<evidence type="ECO:0000259" key="8">
    <source>
        <dbReference type="PROSITE" id="PS50928"/>
    </source>
</evidence>
<dbReference type="GO" id="GO:0005886">
    <property type="term" value="C:plasma membrane"/>
    <property type="evidence" value="ECO:0007669"/>
    <property type="project" value="UniProtKB-SubCell"/>
</dbReference>
<dbReference type="PANTHER" id="PTHR43227:SF8">
    <property type="entry name" value="DIACETYLCHITOBIOSE UPTAKE SYSTEM PERMEASE PROTEIN DASB"/>
    <property type="match status" value="1"/>
</dbReference>
<feature type="transmembrane region" description="Helical" evidence="7">
    <location>
        <begin position="159"/>
        <end position="183"/>
    </location>
</feature>
<dbReference type="RefSeq" id="WP_121228588.1">
    <property type="nucleotide sequence ID" value="NZ_JBIUBA010000018.1"/>
</dbReference>
<protein>
    <submittedName>
        <fullName evidence="9">Carbohydrate ABC transporter membrane protein 1 (CUT1 family)</fullName>
    </submittedName>
</protein>
<dbReference type="InterPro" id="IPR050809">
    <property type="entry name" value="UgpAE/MalFG_permease"/>
</dbReference>
<dbReference type="PANTHER" id="PTHR43227">
    <property type="entry name" value="BLL4140 PROTEIN"/>
    <property type="match status" value="1"/>
</dbReference>
<feature type="transmembrane region" description="Helical" evidence="7">
    <location>
        <begin position="77"/>
        <end position="100"/>
    </location>
</feature>
<comment type="similarity">
    <text evidence="7">Belongs to the binding-protein-dependent transport system permease family.</text>
</comment>
<dbReference type="InterPro" id="IPR035906">
    <property type="entry name" value="MetI-like_sf"/>
</dbReference>
<dbReference type="GO" id="GO:0055085">
    <property type="term" value="P:transmembrane transport"/>
    <property type="evidence" value="ECO:0007669"/>
    <property type="project" value="InterPro"/>
</dbReference>
<dbReference type="AlphaFoldDB" id="A0A495XJV0"/>
<evidence type="ECO:0000256" key="1">
    <source>
        <dbReference type="ARBA" id="ARBA00004651"/>
    </source>
</evidence>
<dbReference type="Pfam" id="PF00528">
    <property type="entry name" value="BPD_transp_1"/>
    <property type="match status" value="1"/>
</dbReference>
<keyword evidence="3" id="KW-1003">Cell membrane</keyword>
<feature type="transmembrane region" description="Helical" evidence="7">
    <location>
        <begin position="12"/>
        <end position="35"/>
    </location>
</feature>
<evidence type="ECO:0000256" key="2">
    <source>
        <dbReference type="ARBA" id="ARBA00022448"/>
    </source>
</evidence>
<evidence type="ECO:0000313" key="10">
    <source>
        <dbReference type="Proteomes" id="UP000272729"/>
    </source>
</evidence>
<keyword evidence="6 7" id="KW-0472">Membrane</keyword>
<feature type="transmembrane region" description="Helical" evidence="7">
    <location>
        <begin position="265"/>
        <end position="286"/>
    </location>
</feature>
<reference evidence="9 10" key="1">
    <citation type="submission" date="2018-10" db="EMBL/GenBank/DDBJ databases">
        <title>Sequencing the genomes of 1000 actinobacteria strains.</title>
        <authorList>
            <person name="Klenk H.-P."/>
        </authorList>
    </citation>
    <scope>NUCLEOTIDE SEQUENCE [LARGE SCALE GENOMIC DNA]</scope>
    <source>
        <strain evidence="9 10">DSM 43911</strain>
    </source>
</reference>
<comment type="caution">
    <text evidence="9">The sequence shown here is derived from an EMBL/GenBank/DDBJ whole genome shotgun (WGS) entry which is preliminary data.</text>
</comment>
<dbReference type="Proteomes" id="UP000272729">
    <property type="component" value="Unassembled WGS sequence"/>
</dbReference>
<evidence type="ECO:0000256" key="7">
    <source>
        <dbReference type="RuleBase" id="RU363032"/>
    </source>
</evidence>
<keyword evidence="2 7" id="KW-0813">Transport</keyword>
<evidence type="ECO:0000256" key="6">
    <source>
        <dbReference type="ARBA" id="ARBA00023136"/>
    </source>
</evidence>
<dbReference type="InterPro" id="IPR000515">
    <property type="entry name" value="MetI-like"/>
</dbReference>
<dbReference type="CDD" id="cd06261">
    <property type="entry name" value="TM_PBP2"/>
    <property type="match status" value="1"/>
</dbReference>
<comment type="subcellular location">
    <subcellularLocation>
        <location evidence="1 7">Cell membrane</location>
        <topology evidence="1 7">Multi-pass membrane protein</topology>
    </subcellularLocation>
</comment>
<dbReference type="SUPFAM" id="SSF161098">
    <property type="entry name" value="MetI-like"/>
    <property type="match status" value="1"/>
</dbReference>
<dbReference type="PROSITE" id="PS50928">
    <property type="entry name" value="ABC_TM1"/>
    <property type="match status" value="1"/>
</dbReference>
<gene>
    <name evidence="9" type="ORF">DFJ66_7575</name>
</gene>